<reference evidence="2 3" key="1">
    <citation type="submission" date="2016-10" db="EMBL/GenBank/DDBJ databases">
        <title>Draft genome sequences of four alkaliphilic bacteria belonging to the Anaerobacillus genus.</title>
        <authorList>
            <person name="Bassil N.M."/>
            <person name="Lloyd J.R."/>
        </authorList>
    </citation>
    <scope>NUCLEOTIDE SEQUENCE [LARGE SCALE GENOMIC DNA]</scope>
    <source>
        <strain evidence="2 3">DSM 15340</strain>
    </source>
</reference>
<keyword evidence="1" id="KW-0812">Transmembrane</keyword>
<sequence length="80" mass="9592">MIKRVNIKLTKALVKKGEKNMMFESIPWTTHIIYQLIMLIFWVGIIFIIVSVFRNSRENNKRLKRIEEKVDSLIEKKSKN</sequence>
<keyword evidence="1" id="KW-0472">Membrane</keyword>
<proteinExistence type="predicted"/>
<gene>
    <name evidence="2" type="ORF">BKP35_12430</name>
</gene>
<evidence type="ECO:0000256" key="1">
    <source>
        <dbReference type="SAM" id="Phobius"/>
    </source>
</evidence>
<accession>A0A1S2LF32</accession>
<comment type="caution">
    <text evidence="2">The sequence shown here is derived from an EMBL/GenBank/DDBJ whole genome shotgun (WGS) entry which is preliminary data.</text>
</comment>
<dbReference type="EMBL" id="MLQQ01000034">
    <property type="protein sequence ID" value="OIJ11118.1"/>
    <property type="molecule type" value="Genomic_DNA"/>
</dbReference>
<evidence type="ECO:0000313" key="3">
    <source>
        <dbReference type="Proteomes" id="UP000180098"/>
    </source>
</evidence>
<dbReference type="RefSeq" id="WP_071313681.1">
    <property type="nucleotide sequence ID" value="NZ_MLQQ01000034.1"/>
</dbReference>
<organism evidence="2 3">
    <name type="scientific">Anaerobacillus arseniciselenatis</name>
    <dbReference type="NCBI Taxonomy" id="85682"/>
    <lineage>
        <taxon>Bacteria</taxon>
        <taxon>Bacillati</taxon>
        <taxon>Bacillota</taxon>
        <taxon>Bacilli</taxon>
        <taxon>Bacillales</taxon>
        <taxon>Bacillaceae</taxon>
        <taxon>Anaerobacillus</taxon>
    </lineage>
</organism>
<keyword evidence="3" id="KW-1185">Reference proteome</keyword>
<dbReference type="AlphaFoldDB" id="A0A1S2LF32"/>
<evidence type="ECO:0000313" key="2">
    <source>
        <dbReference type="EMBL" id="OIJ11118.1"/>
    </source>
</evidence>
<protein>
    <submittedName>
        <fullName evidence="2">Uncharacterized protein</fullName>
    </submittedName>
</protein>
<keyword evidence="1" id="KW-1133">Transmembrane helix</keyword>
<feature type="transmembrane region" description="Helical" evidence="1">
    <location>
        <begin position="32"/>
        <end position="53"/>
    </location>
</feature>
<dbReference type="Proteomes" id="UP000180098">
    <property type="component" value="Unassembled WGS sequence"/>
</dbReference>
<name>A0A1S2LF32_9BACI</name>